<dbReference type="InterPro" id="IPR036890">
    <property type="entry name" value="HATPase_C_sf"/>
</dbReference>
<dbReference type="Pfam" id="PF00512">
    <property type="entry name" value="HisKA"/>
    <property type="match status" value="1"/>
</dbReference>
<dbReference type="KEGG" id="cmar:IMCC12053_1217"/>
<gene>
    <name evidence="21" type="ORF">IMCC12053_1217</name>
</gene>
<dbReference type="SUPFAM" id="SSF55874">
    <property type="entry name" value="ATPase domain of HSP90 chaperone/DNA topoisomerase II/histidine kinase"/>
    <property type="match status" value="1"/>
</dbReference>
<keyword evidence="8 16" id="KW-0812">Transmembrane</keyword>
<evidence type="ECO:0000313" key="22">
    <source>
        <dbReference type="Proteomes" id="UP000064920"/>
    </source>
</evidence>
<proteinExistence type="predicted"/>
<evidence type="ECO:0000256" key="4">
    <source>
        <dbReference type="ARBA" id="ARBA00022475"/>
    </source>
</evidence>
<dbReference type="SUPFAM" id="SSF47384">
    <property type="entry name" value="Homodimeric domain of signal transducing histidine kinase"/>
    <property type="match status" value="1"/>
</dbReference>
<evidence type="ECO:0000256" key="6">
    <source>
        <dbReference type="ARBA" id="ARBA00022553"/>
    </source>
</evidence>
<keyword evidence="6 15" id="KW-0597">Phosphoprotein</keyword>
<feature type="domain" description="HPt" evidence="20">
    <location>
        <begin position="743"/>
        <end position="839"/>
    </location>
</feature>
<dbReference type="InterPro" id="IPR003661">
    <property type="entry name" value="HisK_dim/P_dom"/>
</dbReference>
<dbReference type="InterPro" id="IPR008207">
    <property type="entry name" value="Sig_transdc_His_kin_Hpt_dom"/>
</dbReference>
<dbReference type="InterPro" id="IPR000014">
    <property type="entry name" value="PAS"/>
</dbReference>
<keyword evidence="11 16" id="KW-1133">Transmembrane helix</keyword>
<dbReference type="RefSeq" id="WP_062216644.1">
    <property type="nucleotide sequence ID" value="NZ_CP012023.1"/>
</dbReference>
<keyword evidence="22" id="KW-1185">Reference proteome</keyword>
<feature type="modified residue" description="4-aspartylphosphate" evidence="15">
    <location>
        <position position="647"/>
    </location>
</feature>
<evidence type="ECO:0000256" key="1">
    <source>
        <dbReference type="ARBA" id="ARBA00000085"/>
    </source>
</evidence>
<dbReference type="SMART" id="SM00388">
    <property type="entry name" value="HisKA"/>
    <property type="match status" value="1"/>
</dbReference>
<evidence type="ECO:0000259" key="17">
    <source>
        <dbReference type="PROSITE" id="PS50109"/>
    </source>
</evidence>
<dbReference type="NCBIfam" id="TIGR00229">
    <property type="entry name" value="sensory_box"/>
    <property type="match status" value="1"/>
</dbReference>
<dbReference type="InterPro" id="IPR003594">
    <property type="entry name" value="HATPase_dom"/>
</dbReference>
<dbReference type="EC" id="2.7.13.3" evidence="3"/>
<evidence type="ECO:0000256" key="15">
    <source>
        <dbReference type="PROSITE-ProRule" id="PRU00169"/>
    </source>
</evidence>
<dbReference type="Gene3D" id="3.40.50.2300">
    <property type="match status" value="1"/>
</dbReference>
<dbReference type="InterPro" id="IPR036641">
    <property type="entry name" value="HPT_dom_sf"/>
</dbReference>
<dbReference type="PROSITE" id="PS50894">
    <property type="entry name" value="HPT"/>
    <property type="match status" value="1"/>
</dbReference>
<dbReference type="STRING" id="1397108.IMCC12053_1217"/>
<evidence type="ECO:0000259" key="20">
    <source>
        <dbReference type="PROSITE" id="PS50894"/>
    </source>
</evidence>
<feature type="modified residue" description="Phosphohistidine" evidence="14">
    <location>
        <position position="782"/>
    </location>
</feature>
<dbReference type="GO" id="GO:0006355">
    <property type="term" value="P:regulation of DNA-templated transcription"/>
    <property type="evidence" value="ECO:0007669"/>
    <property type="project" value="InterPro"/>
</dbReference>
<dbReference type="SUPFAM" id="SSF52172">
    <property type="entry name" value="CheY-like"/>
    <property type="match status" value="1"/>
</dbReference>
<dbReference type="Pfam" id="PF00072">
    <property type="entry name" value="Response_reg"/>
    <property type="match status" value="1"/>
</dbReference>
<dbReference type="SMART" id="SM00387">
    <property type="entry name" value="HATPase_c"/>
    <property type="match status" value="1"/>
</dbReference>
<keyword evidence="4" id="KW-1003">Cell membrane</keyword>
<dbReference type="CDD" id="cd17546">
    <property type="entry name" value="REC_hyHK_CKI1_RcsC-like"/>
    <property type="match status" value="1"/>
</dbReference>
<reference evidence="21 22" key="1">
    <citation type="submission" date="2015-05" db="EMBL/GenBank/DDBJ databases">
        <authorList>
            <person name="Wang D.B."/>
            <person name="Wang M."/>
        </authorList>
    </citation>
    <scope>NUCLEOTIDE SEQUENCE [LARGE SCALE GENOMIC DNA]</scope>
    <source>
        <strain evidence="21 22">IMCC 12053</strain>
    </source>
</reference>
<dbReference type="InterPro" id="IPR005467">
    <property type="entry name" value="His_kinase_dom"/>
</dbReference>
<dbReference type="SMART" id="SM00091">
    <property type="entry name" value="PAS"/>
    <property type="match status" value="1"/>
</dbReference>
<dbReference type="Gene3D" id="3.30.450.20">
    <property type="entry name" value="PAS domain"/>
    <property type="match status" value="1"/>
</dbReference>
<dbReference type="InterPro" id="IPR001789">
    <property type="entry name" value="Sig_transdc_resp-reg_receiver"/>
</dbReference>
<evidence type="ECO:0000256" key="9">
    <source>
        <dbReference type="ARBA" id="ARBA00022777"/>
    </source>
</evidence>
<dbReference type="InterPro" id="IPR013767">
    <property type="entry name" value="PAS_fold"/>
</dbReference>
<keyword evidence="13 16" id="KW-0472">Membrane</keyword>
<evidence type="ECO:0000256" key="12">
    <source>
        <dbReference type="ARBA" id="ARBA00023012"/>
    </source>
</evidence>
<evidence type="ECO:0000256" key="11">
    <source>
        <dbReference type="ARBA" id="ARBA00022989"/>
    </source>
</evidence>
<dbReference type="OrthoDB" id="9801651at2"/>
<dbReference type="PANTHER" id="PTHR43047">
    <property type="entry name" value="TWO-COMPONENT HISTIDINE PROTEIN KINASE"/>
    <property type="match status" value="1"/>
</dbReference>
<dbReference type="PANTHER" id="PTHR43047:SF64">
    <property type="entry name" value="HISTIDINE KINASE CONTAINING CHEY-HOMOLOGOUS RECEIVER DOMAIN AND PAS DOMAIN-RELATED"/>
    <property type="match status" value="1"/>
</dbReference>
<dbReference type="Pfam" id="PF00989">
    <property type="entry name" value="PAS"/>
    <property type="match status" value="1"/>
</dbReference>
<keyword evidence="9 21" id="KW-0418">Kinase</keyword>
<evidence type="ECO:0000313" key="21">
    <source>
        <dbReference type="EMBL" id="ALI55165.1"/>
    </source>
</evidence>
<evidence type="ECO:0000259" key="18">
    <source>
        <dbReference type="PROSITE" id="PS50110"/>
    </source>
</evidence>
<feature type="domain" description="Response regulatory" evidence="18">
    <location>
        <begin position="598"/>
        <end position="715"/>
    </location>
</feature>
<dbReference type="Gene3D" id="1.10.287.130">
    <property type="match status" value="1"/>
</dbReference>
<dbReference type="InterPro" id="IPR004358">
    <property type="entry name" value="Sig_transdc_His_kin-like_C"/>
</dbReference>
<feature type="domain" description="PAS" evidence="19">
    <location>
        <begin position="206"/>
        <end position="277"/>
    </location>
</feature>
<dbReference type="Gene3D" id="1.20.120.160">
    <property type="entry name" value="HPT domain"/>
    <property type="match status" value="1"/>
</dbReference>
<dbReference type="GO" id="GO:0005886">
    <property type="term" value="C:plasma membrane"/>
    <property type="evidence" value="ECO:0007669"/>
    <property type="project" value="UniProtKB-SubCell"/>
</dbReference>
<dbReference type="Pfam" id="PF02518">
    <property type="entry name" value="HATPase_c"/>
    <property type="match status" value="1"/>
</dbReference>
<comment type="subcellular location">
    <subcellularLocation>
        <location evidence="2">Cell inner membrane</location>
        <topology evidence="2">Multi-pass membrane protein</topology>
    </subcellularLocation>
</comment>
<dbReference type="SMART" id="SM00448">
    <property type="entry name" value="REC"/>
    <property type="match status" value="1"/>
</dbReference>
<sequence length="839" mass="90822">MALLLFFVVSMSIWEIARYGGAVRTEIESLAIANSDSQQWSLAQLEVEFDQMRIALLMFDPDDPVRVREFSQRFDVFYSRVETVMNGDAFGRVFDGSSVLSRMGSLREFTVSTAKIVDAGPQAVADAHPPLSSQMADLALNVRAISLQGIREFAVAAQDQRERVYSSLVRLAAVAGVLVTALSMGLFGLWYLWQFGARQTRSLRSAKLRFEAVINTALDAVVVVDQDARVVEFNPAATTIFGYSTQEAIGRSLSELIVPDHLVEAHEAGFKRYRDGGTARVVGKGLISMEAKRKNGELFPVELSISSIRLGNRELFVSYMRDITRRVEAENDLISARDQAMQSERAKAAFVAVMSHEIRTPLNGLLGTLENLKVTHLTGGQKRYVQAMEYSGAILLGHVNDVLDVEKLEAGKFDFARVALSPYELANRIVETVAADAQERGNRVLVEAVGDVPGFIVGDPARILQILMNLVGNANRFTEDGSVTIEIEFHNAASQIEYRVIDTGVGIPEGDVDRVFEDFVTISADNARSGSGTGLGLGIARRVVRAMGGQIGVESEVGEGSVFWFSIPADTAASIDAGPVEAESGSVAPTPRSQAPLRILVVEDNAINRDVLCEMLMRGGHSFEAVVDGAQAVRAASSSVFDVILMDLNMPVLNGTDATRIIREGDGPNATAPIIAVTANTAKDITERLRAEGFSDVIIKPITKRKLDEVMQISVRPGSALSDAASGVIVNEEILSDLGEALGADRLRHTCERFVDEGYQLIAEMRAMIGQRDVAGYAKVAHKFAGSAALVGANALMELLLIQEQQAHTRTLAALTVDLSRLEGVFAQTCDALEARLAA</sequence>
<dbReference type="PROSITE" id="PS50112">
    <property type="entry name" value="PAS"/>
    <property type="match status" value="1"/>
</dbReference>
<dbReference type="PROSITE" id="PS50109">
    <property type="entry name" value="HIS_KIN"/>
    <property type="match status" value="1"/>
</dbReference>
<dbReference type="SMART" id="SM00086">
    <property type="entry name" value="PAC"/>
    <property type="match status" value="1"/>
</dbReference>
<organism evidence="21 22">
    <name type="scientific">Celeribacter marinus</name>
    <dbReference type="NCBI Taxonomy" id="1397108"/>
    <lineage>
        <taxon>Bacteria</taxon>
        <taxon>Pseudomonadati</taxon>
        <taxon>Pseudomonadota</taxon>
        <taxon>Alphaproteobacteria</taxon>
        <taxon>Rhodobacterales</taxon>
        <taxon>Roseobacteraceae</taxon>
        <taxon>Celeribacter</taxon>
    </lineage>
</organism>
<keyword evidence="10" id="KW-0067">ATP-binding</keyword>
<evidence type="ECO:0000256" key="8">
    <source>
        <dbReference type="ARBA" id="ARBA00022692"/>
    </source>
</evidence>
<dbReference type="InterPro" id="IPR001610">
    <property type="entry name" value="PAC"/>
</dbReference>
<dbReference type="PROSITE" id="PS50110">
    <property type="entry name" value="RESPONSE_REGULATORY"/>
    <property type="match status" value="1"/>
</dbReference>
<dbReference type="EMBL" id="CP012023">
    <property type="protein sequence ID" value="ALI55165.1"/>
    <property type="molecule type" value="Genomic_DNA"/>
</dbReference>
<name>A0A0N7HIG6_9RHOB</name>
<keyword evidence="5" id="KW-0997">Cell inner membrane</keyword>
<feature type="domain" description="Histidine kinase" evidence="17">
    <location>
        <begin position="353"/>
        <end position="571"/>
    </location>
</feature>
<dbReference type="CDD" id="cd00130">
    <property type="entry name" value="PAS"/>
    <property type="match status" value="1"/>
</dbReference>
<dbReference type="SUPFAM" id="SSF47226">
    <property type="entry name" value="Histidine-containing phosphotransfer domain, HPT domain"/>
    <property type="match status" value="1"/>
</dbReference>
<evidence type="ECO:0000256" key="13">
    <source>
        <dbReference type="ARBA" id="ARBA00023136"/>
    </source>
</evidence>
<evidence type="ECO:0000256" key="5">
    <source>
        <dbReference type="ARBA" id="ARBA00022519"/>
    </source>
</evidence>
<keyword evidence="7" id="KW-0808">Transferase</keyword>
<keyword evidence="10" id="KW-0547">Nucleotide-binding</keyword>
<dbReference type="InterPro" id="IPR035965">
    <property type="entry name" value="PAS-like_dom_sf"/>
</dbReference>
<dbReference type="InterPro" id="IPR011006">
    <property type="entry name" value="CheY-like_superfamily"/>
</dbReference>
<dbReference type="Proteomes" id="UP000064920">
    <property type="component" value="Chromosome"/>
</dbReference>
<dbReference type="PATRIC" id="fig|1397108.4.peg.1246"/>
<dbReference type="CDD" id="cd00082">
    <property type="entry name" value="HisKA"/>
    <property type="match status" value="1"/>
</dbReference>
<evidence type="ECO:0000256" key="16">
    <source>
        <dbReference type="SAM" id="Phobius"/>
    </source>
</evidence>
<dbReference type="GO" id="GO:0000155">
    <property type="term" value="F:phosphorelay sensor kinase activity"/>
    <property type="evidence" value="ECO:0007669"/>
    <property type="project" value="InterPro"/>
</dbReference>
<evidence type="ECO:0000256" key="14">
    <source>
        <dbReference type="PROSITE-ProRule" id="PRU00110"/>
    </source>
</evidence>
<evidence type="ECO:0000259" key="19">
    <source>
        <dbReference type="PROSITE" id="PS50112"/>
    </source>
</evidence>
<dbReference type="AlphaFoldDB" id="A0A0N7HIG6"/>
<evidence type="ECO:0000256" key="7">
    <source>
        <dbReference type="ARBA" id="ARBA00022679"/>
    </source>
</evidence>
<evidence type="ECO:0000256" key="3">
    <source>
        <dbReference type="ARBA" id="ARBA00012438"/>
    </source>
</evidence>
<accession>A0A0N7HIG6</accession>
<evidence type="ECO:0000256" key="10">
    <source>
        <dbReference type="ARBA" id="ARBA00022840"/>
    </source>
</evidence>
<comment type="catalytic activity">
    <reaction evidence="1">
        <text>ATP + protein L-histidine = ADP + protein N-phospho-L-histidine.</text>
        <dbReference type="EC" id="2.7.13.3"/>
    </reaction>
</comment>
<dbReference type="Gene3D" id="3.30.565.10">
    <property type="entry name" value="Histidine kinase-like ATPase, C-terminal domain"/>
    <property type="match status" value="1"/>
</dbReference>
<protein>
    <recommendedName>
        <fullName evidence="3">histidine kinase</fullName>
        <ecNumber evidence="3">2.7.13.3</ecNumber>
    </recommendedName>
</protein>
<feature type="transmembrane region" description="Helical" evidence="16">
    <location>
        <begin position="168"/>
        <end position="193"/>
    </location>
</feature>
<dbReference type="InterPro" id="IPR036097">
    <property type="entry name" value="HisK_dim/P_sf"/>
</dbReference>
<evidence type="ECO:0000256" key="2">
    <source>
        <dbReference type="ARBA" id="ARBA00004429"/>
    </source>
</evidence>
<dbReference type="PRINTS" id="PR00344">
    <property type="entry name" value="BCTRLSENSOR"/>
</dbReference>
<dbReference type="FunFam" id="3.30.565.10:FF:000010">
    <property type="entry name" value="Sensor histidine kinase RcsC"/>
    <property type="match status" value="1"/>
</dbReference>
<dbReference type="SUPFAM" id="SSF55785">
    <property type="entry name" value="PYP-like sensor domain (PAS domain)"/>
    <property type="match status" value="1"/>
</dbReference>
<keyword evidence="12" id="KW-0902">Two-component regulatory system</keyword>